<sequence>MIYEADRQVKNKLNPMFESMDDTIIFSCLQGHLGTAWVDDLENPSVAQIIVGIFVIYAGDPHTKEAEEMVRNLPEFALVIGETDEWKQLIETVHQDSAEKFQRYRFEKNPDHLDRTHIQNIISPLPEGYEMKKIDKAIANEPSLHKVSEDFISQFDSVEDFLARGTGFAVVKDGKVVCGATSYSIYDEGIEIEVATHPDHRGKGLATITSATLIEDCLDKGLYPSWDAANETSVHMAKKFGYKFKESYDTYCIERSS</sequence>
<dbReference type="OrthoDB" id="7054616at2"/>
<dbReference type="PANTHER" id="PTHR31143:SF2">
    <property type="entry name" value="FR47-LIKE DOMAIN-CONTAINING PROTEIN-RELATED"/>
    <property type="match status" value="1"/>
</dbReference>
<dbReference type="Gene3D" id="3.40.630.30">
    <property type="match status" value="1"/>
</dbReference>
<evidence type="ECO:0000259" key="1">
    <source>
        <dbReference type="PROSITE" id="PS51186"/>
    </source>
</evidence>
<protein>
    <submittedName>
        <fullName evidence="2">GNAT family N-acetyltransferase</fullName>
    </submittedName>
</protein>
<keyword evidence="2" id="KW-0808">Transferase</keyword>
<proteinExistence type="predicted"/>
<dbReference type="AlphaFoldDB" id="A0A323TDC5"/>
<evidence type="ECO:0000313" key="3">
    <source>
        <dbReference type="Proteomes" id="UP000248214"/>
    </source>
</evidence>
<evidence type="ECO:0000313" key="2">
    <source>
        <dbReference type="EMBL" id="PYZ93382.1"/>
    </source>
</evidence>
<dbReference type="Gene3D" id="3.40.630.110">
    <property type="entry name" value="GNAT acetyltransferase-like"/>
    <property type="match status" value="1"/>
</dbReference>
<reference evidence="2 3" key="1">
    <citation type="submission" date="2017-10" db="EMBL/GenBank/DDBJ databases">
        <title>Bacillus sp. nov., a halophilic bacterium isolated from a Keqin Lake.</title>
        <authorList>
            <person name="Wang H."/>
        </authorList>
    </citation>
    <scope>NUCLEOTIDE SEQUENCE [LARGE SCALE GENOMIC DNA]</scope>
    <source>
        <strain evidence="2 3">KQ-12</strain>
    </source>
</reference>
<dbReference type="InterPro" id="IPR000182">
    <property type="entry name" value="GNAT_dom"/>
</dbReference>
<dbReference type="InterPro" id="IPR027365">
    <property type="entry name" value="GNAT_acetyltra_YdfB-like"/>
</dbReference>
<comment type="caution">
    <text evidence="2">The sequence shown here is derived from an EMBL/GenBank/DDBJ whole genome shotgun (WGS) entry which is preliminary data.</text>
</comment>
<dbReference type="Proteomes" id="UP000248214">
    <property type="component" value="Unassembled WGS sequence"/>
</dbReference>
<dbReference type="RefSeq" id="WP_110609414.1">
    <property type="nucleotide sequence ID" value="NZ_PDOD01000002.1"/>
</dbReference>
<dbReference type="GO" id="GO:0016747">
    <property type="term" value="F:acyltransferase activity, transferring groups other than amino-acyl groups"/>
    <property type="evidence" value="ECO:0007669"/>
    <property type="project" value="InterPro"/>
</dbReference>
<feature type="domain" description="N-acetyltransferase" evidence="1">
    <location>
        <begin position="120"/>
        <end position="257"/>
    </location>
</feature>
<gene>
    <name evidence="2" type="ORF">CR194_09370</name>
</gene>
<dbReference type="Pfam" id="PF12746">
    <property type="entry name" value="GNAT_acetyltran"/>
    <property type="match status" value="1"/>
</dbReference>
<dbReference type="InterPro" id="IPR016181">
    <property type="entry name" value="Acyl_CoA_acyltransferase"/>
</dbReference>
<name>A0A323TDC5_9BACI</name>
<dbReference type="SUPFAM" id="SSF55729">
    <property type="entry name" value="Acyl-CoA N-acyltransferases (Nat)"/>
    <property type="match status" value="1"/>
</dbReference>
<dbReference type="CDD" id="cd04301">
    <property type="entry name" value="NAT_SF"/>
    <property type="match status" value="1"/>
</dbReference>
<dbReference type="PANTHER" id="PTHR31143">
    <property type="match status" value="1"/>
</dbReference>
<dbReference type="PROSITE" id="PS51186">
    <property type="entry name" value="GNAT"/>
    <property type="match status" value="1"/>
</dbReference>
<accession>A0A323TDC5</accession>
<keyword evidence="3" id="KW-1185">Reference proteome</keyword>
<dbReference type="InterPro" id="IPR042573">
    <property type="entry name" value="GNAT_acetyltra_N"/>
</dbReference>
<dbReference type="EMBL" id="PDOD01000002">
    <property type="protein sequence ID" value="PYZ93382.1"/>
    <property type="molecule type" value="Genomic_DNA"/>
</dbReference>
<organism evidence="2 3">
    <name type="scientific">Salipaludibacillus keqinensis</name>
    <dbReference type="NCBI Taxonomy" id="2045207"/>
    <lineage>
        <taxon>Bacteria</taxon>
        <taxon>Bacillati</taxon>
        <taxon>Bacillota</taxon>
        <taxon>Bacilli</taxon>
        <taxon>Bacillales</taxon>
        <taxon>Bacillaceae</taxon>
    </lineage>
</organism>